<dbReference type="InterPro" id="IPR007809">
    <property type="entry name" value="FlgN-like"/>
</dbReference>
<dbReference type="STRING" id="1073353.H740_08911"/>
<accession>M3JBD3</accession>
<sequence>MLKRYLDEAMGVLDELIAQTTEDIEKIKLADHSKVDDSVRRKNELVKKFESVKSLLDKELLRVSRENGGANLSSILDDEVKSSLALMRSKLEELYSKNKEYAKYVVGVKEFFDSLLKNMFKGEQDGGYDKNGLRPESLFKTRV</sequence>
<evidence type="ECO:0000313" key="1">
    <source>
        <dbReference type="EMBL" id="EMG29987.1"/>
    </source>
</evidence>
<dbReference type="EMBL" id="AOTD01000221">
    <property type="protein sequence ID" value="EMG29987.1"/>
    <property type="molecule type" value="Genomic_DNA"/>
</dbReference>
<dbReference type="Proteomes" id="UP000011782">
    <property type="component" value="Unassembled WGS sequence"/>
</dbReference>
<evidence type="ECO:0000313" key="2">
    <source>
        <dbReference type="Proteomes" id="UP000011782"/>
    </source>
</evidence>
<organism evidence="1 2">
    <name type="scientific">Campylobacter showae CC57C</name>
    <dbReference type="NCBI Taxonomy" id="1073353"/>
    <lineage>
        <taxon>Bacteria</taxon>
        <taxon>Pseudomonadati</taxon>
        <taxon>Campylobacterota</taxon>
        <taxon>Epsilonproteobacteria</taxon>
        <taxon>Campylobacterales</taxon>
        <taxon>Campylobacteraceae</taxon>
        <taxon>Campylobacter</taxon>
    </lineage>
</organism>
<dbReference type="AlphaFoldDB" id="M3JBD3"/>
<dbReference type="GO" id="GO:0044780">
    <property type="term" value="P:bacterial-type flagellum assembly"/>
    <property type="evidence" value="ECO:0007669"/>
    <property type="project" value="InterPro"/>
</dbReference>
<dbReference type="OrthoDB" id="5334106at2"/>
<dbReference type="RefSeq" id="WP_002953308.1">
    <property type="nucleotide sequence ID" value="NZ_AOTD01000221.1"/>
</dbReference>
<dbReference type="Pfam" id="PF05130">
    <property type="entry name" value="FlgN"/>
    <property type="match status" value="1"/>
</dbReference>
<reference evidence="1 2" key="1">
    <citation type="submission" date="2013-02" db="EMBL/GenBank/DDBJ databases">
        <title>Co-occurrence of anaerobic bacteria in colorectal carcinomas.</title>
        <authorList>
            <person name="Holt R.A."/>
            <person name="Warren R.L."/>
            <person name="Allen-Vercoe E."/>
            <person name="Pleasance S."/>
            <person name="Freeman D.J."/>
            <person name="Watson P."/>
            <person name="Moore R."/>
            <person name="Cochrane K."/>
        </authorList>
    </citation>
    <scope>NUCLEOTIDE SEQUENCE [LARGE SCALE GENOMIC DNA]</scope>
    <source>
        <strain evidence="1 2">CC57C</strain>
    </source>
</reference>
<evidence type="ECO:0008006" key="3">
    <source>
        <dbReference type="Google" id="ProtNLM"/>
    </source>
</evidence>
<gene>
    <name evidence="1" type="ORF">H740_08911</name>
</gene>
<proteinExistence type="predicted"/>
<protein>
    <recommendedName>
        <fullName evidence="3">Flagellar protein FlgN</fullName>
    </recommendedName>
</protein>
<name>M3JBD3_9BACT</name>
<comment type="caution">
    <text evidence="1">The sequence shown here is derived from an EMBL/GenBank/DDBJ whole genome shotgun (WGS) entry which is preliminary data.</text>
</comment>
<dbReference type="PATRIC" id="fig|1073353.3.peg.1913"/>